<keyword evidence="2" id="KW-0808">Transferase</keyword>
<accession>A0A0W0YSJ2</accession>
<dbReference type="Proteomes" id="UP000054621">
    <property type="component" value="Unassembled WGS sequence"/>
</dbReference>
<dbReference type="SUPFAM" id="SSF56112">
    <property type="entry name" value="Protein kinase-like (PK-like)"/>
    <property type="match status" value="1"/>
</dbReference>
<comment type="caution">
    <text evidence="2">The sequence shown here is derived from an EMBL/GenBank/DDBJ whole genome shotgun (WGS) entry which is preliminary data.</text>
</comment>
<dbReference type="STRING" id="28087.Lsai_0496"/>
<keyword evidence="2" id="KW-0418">Kinase</keyword>
<evidence type="ECO:0000313" key="2">
    <source>
        <dbReference type="EMBL" id="KTD59852.1"/>
    </source>
</evidence>
<feature type="domain" description="Protein kinase" evidence="1">
    <location>
        <begin position="181"/>
        <end position="470"/>
    </location>
</feature>
<evidence type="ECO:0000259" key="1">
    <source>
        <dbReference type="PROSITE" id="PS50011"/>
    </source>
</evidence>
<dbReference type="RefSeq" id="WP_027270176.1">
    <property type="nucleotide sequence ID" value="NZ_CAAAJE010000003.1"/>
</dbReference>
<proteinExistence type="predicted"/>
<sequence>MSRHLDIPSSNSSKELIKLILKYNEISDKEENVELKKLFYLQKINYLTQFSTINKVIQWRNQPDKNGLESHLQKYGIHRDSSKLLQSIEFANAVYRVFSPLSPLQATSQTGFYKAMQERDQLFTDDSTQENIAKYIEYNQTIKAYYQQNHQLQEKIQRHMHYLSLVYAKVDAIQGFVHEAFDEYETTALGNSESNNKNFTFHIEGEPVSTVIRVEDRNTIGKEQQLQTHQVSEYFSEDYVTIMVPFWNEDDETMYQPVVISEFVAQGDLARYAERLKGRDPKEILEQTRKFMAKLSDFCVQLIDSGHYHPDIKLSNFLTDGERLIVSDRKTVTDKRDPKVNEISSSPAYGAPEYQNCLRSASIGLNFKAFITKLDMPSYMSFQVGTALKEFMLKSNLIPYNAESEKDFEEKFVKWQLLSKFVKSQPAIYEATNLSLLVQELTRENSKDRLSIKHFQTLLEKVAFSPDMFLHEIEKLSPAPKLSTYEDIKLIQTILTADSLNIKLEAKLEQMVPAHLEKSLQDPRLNSALLFKGKALTHVNQYLNVLDKALLVKDLENANNFRWFLHIVSLGFFRVPRVSRINDMKDNLPKMTKITQACFHLSELAGNKIFPGLDANKSALFQELRVFKQNVVKQASTKVEESNRHHLNKSENSNSYGVLDDICDVIIHDTDTNEACDMPLYDMDEKKIDKGIKKTKTSLKDKTSLEQPLPDQSITRVPLNVDDIVNTIKRGNKIKHGLISIKKTVVQEAFGKENRRSFS</sequence>
<dbReference type="PATRIC" id="fig|28087.4.peg.523"/>
<protein>
    <submittedName>
        <fullName evidence="2">Protein kinase domain containing protein</fullName>
    </submittedName>
</protein>
<dbReference type="InterPro" id="IPR011009">
    <property type="entry name" value="Kinase-like_dom_sf"/>
</dbReference>
<reference evidence="2 3" key="1">
    <citation type="submission" date="2015-11" db="EMBL/GenBank/DDBJ databases">
        <title>Genomic analysis of 38 Legionella species identifies large and diverse effector repertoires.</title>
        <authorList>
            <person name="Burstein D."/>
            <person name="Amaro F."/>
            <person name="Zusman T."/>
            <person name="Lifshitz Z."/>
            <person name="Cohen O."/>
            <person name="Gilbert J.A."/>
            <person name="Pupko T."/>
            <person name="Shuman H.A."/>
            <person name="Segal G."/>
        </authorList>
    </citation>
    <scope>NUCLEOTIDE SEQUENCE [LARGE SCALE GENOMIC DNA]</scope>
    <source>
        <strain evidence="2 3">Mt.St.Helens-4</strain>
    </source>
</reference>
<dbReference type="AlphaFoldDB" id="A0A0W0YSJ2"/>
<dbReference type="eggNOG" id="ENOG5031QIG">
    <property type="taxonomic scope" value="Bacteria"/>
</dbReference>
<dbReference type="EMBL" id="LNYV01000004">
    <property type="protein sequence ID" value="KTD59852.1"/>
    <property type="molecule type" value="Genomic_DNA"/>
</dbReference>
<name>A0A0W0YSJ2_9GAMM</name>
<dbReference type="OrthoDB" id="5634485at2"/>
<evidence type="ECO:0000313" key="3">
    <source>
        <dbReference type="Proteomes" id="UP000054621"/>
    </source>
</evidence>
<gene>
    <name evidence="2" type="ORF">Lsai_0496</name>
</gene>
<dbReference type="InterPro" id="IPR000719">
    <property type="entry name" value="Prot_kinase_dom"/>
</dbReference>
<organism evidence="2 3">
    <name type="scientific">Legionella sainthelensi</name>
    <dbReference type="NCBI Taxonomy" id="28087"/>
    <lineage>
        <taxon>Bacteria</taxon>
        <taxon>Pseudomonadati</taxon>
        <taxon>Pseudomonadota</taxon>
        <taxon>Gammaproteobacteria</taxon>
        <taxon>Legionellales</taxon>
        <taxon>Legionellaceae</taxon>
        <taxon>Legionella</taxon>
    </lineage>
</organism>
<dbReference type="PROSITE" id="PS50011">
    <property type="entry name" value="PROTEIN_KINASE_DOM"/>
    <property type="match status" value="1"/>
</dbReference>
<dbReference type="GO" id="GO:0005524">
    <property type="term" value="F:ATP binding"/>
    <property type="evidence" value="ECO:0007669"/>
    <property type="project" value="InterPro"/>
</dbReference>
<dbReference type="GO" id="GO:0004672">
    <property type="term" value="F:protein kinase activity"/>
    <property type="evidence" value="ECO:0007669"/>
    <property type="project" value="InterPro"/>
</dbReference>
<dbReference type="Gene3D" id="1.10.510.10">
    <property type="entry name" value="Transferase(Phosphotransferase) domain 1"/>
    <property type="match status" value="1"/>
</dbReference>